<dbReference type="GO" id="GO:0046872">
    <property type="term" value="F:metal ion binding"/>
    <property type="evidence" value="ECO:0007669"/>
    <property type="project" value="UniProtKB-KW"/>
</dbReference>
<dbReference type="AlphaFoldDB" id="A0A0F9B4B0"/>
<dbReference type="Pfam" id="PF01435">
    <property type="entry name" value="Peptidase_M48"/>
    <property type="match status" value="1"/>
</dbReference>
<accession>A0A0F9B4B0</accession>
<evidence type="ECO:0000256" key="5">
    <source>
        <dbReference type="ARBA" id="ARBA00022833"/>
    </source>
</evidence>
<keyword evidence="4" id="KW-0378">Hydrolase</keyword>
<keyword evidence="5" id="KW-0862">Zinc</keyword>
<evidence type="ECO:0000256" key="1">
    <source>
        <dbReference type="ARBA" id="ARBA00001947"/>
    </source>
</evidence>
<keyword evidence="6" id="KW-0482">Metalloprotease</keyword>
<comment type="cofactor">
    <cofactor evidence="1">
        <name>Zn(2+)</name>
        <dbReference type="ChEBI" id="CHEBI:29105"/>
    </cofactor>
</comment>
<dbReference type="GO" id="GO:0051603">
    <property type="term" value="P:proteolysis involved in protein catabolic process"/>
    <property type="evidence" value="ECO:0007669"/>
    <property type="project" value="TreeGrafter"/>
</dbReference>
<name>A0A0F9B4B0_9ZZZZ</name>
<dbReference type="InterPro" id="IPR001915">
    <property type="entry name" value="Peptidase_M48"/>
</dbReference>
<evidence type="ECO:0000256" key="2">
    <source>
        <dbReference type="ARBA" id="ARBA00022670"/>
    </source>
</evidence>
<dbReference type="CDD" id="cd07324">
    <property type="entry name" value="M48C_Oma1-like"/>
    <property type="match status" value="1"/>
</dbReference>
<dbReference type="EMBL" id="LAZR01054049">
    <property type="protein sequence ID" value="KKK79396.1"/>
    <property type="molecule type" value="Genomic_DNA"/>
</dbReference>
<dbReference type="GO" id="GO:0004222">
    <property type="term" value="F:metalloendopeptidase activity"/>
    <property type="evidence" value="ECO:0007669"/>
    <property type="project" value="InterPro"/>
</dbReference>
<evidence type="ECO:0000256" key="6">
    <source>
        <dbReference type="ARBA" id="ARBA00023049"/>
    </source>
</evidence>
<keyword evidence="2" id="KW-0645">Protease</keyword>
<organism evidence="8">
    <name type="scientific">marine sediment metagenome</name>
    <dbReference type="NCBI Taxonomy" id="412755"/>
    <lineage>
        <taxon>unclassified sequences</taxon>
        <taxon>metagenomes</taxon>
        <taxon>ecological metagenomes</taxon>
    </lineage>
</organism>
<sequence length="193" mass="21594">RLQFACKNLQSDLLDEVGRRLAKRVVNKQRKFSFEIIEGDEPNAFALPGGFIFVTEPILKLCEWDADEIAFILSHEMAHVIRGHAMERIISSTLTSVISRTSIARGMVSAWIKNVGLKFFESAYSQSREFDADGLGGRLMKAAGFKADGAEKLLKRLWKLSSDNDPLGMSVYFSTHPPFNERIGNINSVLGQK</sequence>
<keyword evidence="3" id="KW-0479">Metal-binding</keyword>
<evidence type="ECO:0000256" key="3">
    <source>
        <dbReference type="ARBA" id="ARBA00022723"/>
    </source>
</evidence>
<evidence type="ECO:0000256" key="4">
    <source>
        <dbReference type="ARBA" id="ARBA00022801"/>
    </source>
</evidence>
<evidence type="ECO:0000259" key="7">
    <source>
        <dbReference type="Pfam" id="PF01435"/>
    </source>
</evidence>
<proteinExistence type="predicted"/>
<evidence type="ECO:0000313" key="8">
    <source>
        <dbReference type="EMBL" id="KKK79396.1"/>
    </source>
</evidence>
<dbReference type="InterPro" id="IPR051156">
    <property type="entry name" value="Mito/Outer_Membr_Metalloprot"/>
</dbReference>
<dbReference type="PANTHER" id="PTHR22726">
    <property type="entry name" value="METALLOENDOPEPTIDASE OMA1"/>
    <property type="match status" value="1"/>
</dbReference>
<dbReference type="PANTHER" id="PTHR22726:SF1">
    <property type="entry name" value="METALLOENDOPEPTIDASE OMA1, MITOCHONDRIAL"/>
    <property type="match status" value="1"/>
</dbReference>
<feature type="non-terminal residue" evidence="8">
    <location>
        <position position="1"/>
    </location>
</feature>
<feature type="domain" description="Peptidase M48" evidence="7">
    <location>
        <begin position="13"/>
        <end position="187"/>
    </location>
</feature>
<protein>
    <recommendedName>
        <fullName evidence="7">Peptidase M48 domain-containing protein</fullName>
    </recommendedName>
</protein>
<dbReference type="GO" id="GO:0016020">
    <property type="term" value="C:membrane"/>
    <property type="evidence" value="ECO:0007669"/>
    <property type="project" value="TreeGrafter"/>
</dbReference>
<comment type="caution">
    <text evidence="8">The sequence shown here is derived from an EMBL/GenBank/DDBJ whole genome shotgun (WGS) entry which is preliminary data.</text>
</comment>
<reference evidence="8" key="1">
    <citation type="journal article" date="2015" name="Nature">
        <title>Complex archaea that bridge the gap between prokaryotes and eukaryotes.</title>
        <authorList>
            <person name="Spang A."/>
            <person name="Saw J.H."/>
            <person name="Jorgensen S.L."/>
            <person name="Zaremba-Niedzwiedzka K."/>
            <person name="Martijn J."/>
            <person name="Lind A.E."/>
            <person name="van Eijk R."/>
            <person name="Schleper C."/>
            <person name="Guy L."/>
            <person name="Ettema T.J."/>
        </authorList>
    </citation>
    <scope>NUCLEOTIDE SEQUENCE</scope>
</reference>
<gene>
    <name evidence="8" type="ORF">LCGC14_2833940</name>
</gene>
<dbReference type="Gene3D" id="3.30.2010.10">
    <property type="entry name" value="Metalloproteases ('zincins'), catalytic domain"/>
    <property type="match status" value="1"/>
</dbReference>